<evidence type="ECO:0000313" key="1">
    <source>
        <dbReference type="EMBL" id="EGC25456.1"/>
    </source>
</evidence>
<organism evidence="1 2">
    <name type="scientific">Streptococcus sanguinis SK405</name>
    <dbReference type="NCBI Taxonomy" id="888817"/>
    <lineage>
        <taxon>Bacteria</taxon>
        <taxon>Bacillati</taxon>
        <taxon>Bacillota</taxon>
        <taxon>Bacilli</taxon>
        <taxon>Lactobacillales</taxon>
        <taxon>Streptococcaceae</taxon>
        <taxon>Streptococcus</taxon>
    </lineage>
</organism>
<dbReference type="Proteomes" id="UP000003857">
    <property type="component" value="Unassembled WGS sequence"/>
</dbReference>
<reference evidence="1 2" key="1">
    <citation type="submission" date="2011-01" db="EMBL/GenBank/DDBJ databases">
        <authorList>
            <person name="Muzny D."/>
            <person name="Qin X."/>
            <person name="Buhay C."/>
            <person name="Dugan-Rocha S."/>
            <person name="Ding Y."/>
            <person name="Chen G."/>
            <person name="Hawes A."/>
            <person name="Holder M."/>
            <person name="Jhangiani S."/>
            <person name="Johnson A."/>
            <person name="Khan Z."/>
            <person name="Li Z."/>
            <person name="Liu W."/>
            <person name="Liu X."/>
            <person name="Perez L."/>
            <person name="Shen H."/>
            <person name="Wang Q."/>
            <person name="Watt J."/>
            <person name="Xi L."/>
            <person name="Xin Y."/>
            <person name="Zhou J."/>
            <person name="Deng J."/>
            <person name="Jiang H."/>
            <person name="Liu Y."/>
            <person name="Qu J."/>
            <person name="Song X.-Z."/>
            <person name="Zhang L."/>
            <person name="Villasana D."/>
            <person name="Johnson A."/>
            <person name="Liu J."/>
            <person name="Liyanage D."/>
            <person name="Lorensuhewa L."/>
            <person name="Robinson T."/>
            <person name="Song A."/>
            <person name="Song B.-B."/>
            <person name="Dinh H."/>
            <person name="Thornton R."/>
            <person name="Coyle M."/>
            <person name="Francisco L."/>
            <person name="Jackson L."/>
            <person name="Javaid M."/>
            <person name="Korchina V."/>
            <person name="Kovar C."/>
            <person name="Mata R."/>
            <person name="Mathew T."/>
            <person name="Ngo R."/>
            <person name="Nguyen L."/>
            <person name="Nguyen N."/>
            <person name="Okwuonu G."/>
            <person name="Ongeri F."/>
            <person name="Pham C."/>
            <person name="Simmons D."/>
            <person name="Wilczek-Boney K."/>
            <person name="Hale W."/>
            <person name="Jakkamsetti A."/>
            <person name="Pham P."/>
            <person name="Ruth R."/>
            <person name="San Lucas F."/>
            <person name="Warren J."/>
            <person name="Zhang J."/>
            <person name="Zhao Z."/>
            <person name="Zhou C."/>
            <person name="Zhu D."/>
            <person name="Lee S."/>
            <person name="Bess C."/>
            <person name="Blankenburg K."/>
            <person name="Forbes L."/>
            <person name="Fu Q."/>
            <person name="Gubbala S."/>
            <person name="Hirani K."/>
            <person name="Jayaseelan J.C."/>
            <person name="Lara F."/>
            <person name="Munidasa M."/>
            <person name="Palculict T."/>
            <person name="Patil S."/>
            <person name="Pu L.-L."/>
            <person name="Saada N."/>
            <person name="Tang L."/>
            <person name="Weissenberger G."/>
            <person name="Zhu Y."/>
            <person name="Hemphill L."/>
            <person name="Shang Y."/>
            <person name="Youmans B."/>
            <person name="Ayvaz T."/>
            <person name="Ross M."/>
            <person name="Santibanez J."/>
            <person name="Aqrawi P."/>
            <person name="Gross S."/>
            <person name="Joshi V."/>
            <person name="Fowler G."/>
            <person name="Nazareth L."/>
            <person name="Reid J."/>
            <person name="Worley K."/>
            <person name="Petrosino J."/>
            <person name="Highlander S."/>
            <person name="Gibbs R."/>
        </authorList>
    </citation>
    <scope>NUCLEOTIDE SEQUENCE [LARGE SCALE GENOMIC DNA]</scope>
    <source>
        <strain evidence="1 2">SK405</strain>
    </source>
</reference>
<name>A0ABC9PEY0_STRSA</name>
<dbReference type="EMBL" id="AEWZ01000002">
    <property type="protein sequence ID" value="EGC25456.1"/>
    <property type="molecule type" value="Genomic_DNA"/>
</dbReference>
<gene>
    <name evidence="1" type="ORF">HMPREF9390_1245</name>
</gene>
<evidence type="ECO:0000313" key="2">
    <source>
        <dbReference type="Proteomes" id="UP000003857"/>
    </source>
</evidence>
<sequence length="58" mass="6681">MKGDCLRNDFPFFIKREAGNINVSSITGLFIKNDLKWIRVINTEKLRRNKNINTGAAK</sequence>
<protein>
    <submittedName>
        <fullName evidence="1">Uncharacterized protein</fullName>
    </submittedName>
</protein>
<comment type="caution">
    <text evidence="1">The sequence shown here is derived from an EMBL/GenBank/DDBJ whole genome shotgun (WGS) entry which is preliminary data.</text>
</comment>
<dbReference type="AlphaFoldDB" id="A0ABC9PEY0"/>
<accession>A0ABC9PEY0</accession>
<proteinExistence type="predicted"/>